<dbReference type="PANTHER" id="PTHR22382:SF7">
    <property type="entry name" value="RIKEN CDNA 4921504E06 GENE"/>
    <property type="match status" value="1"/>
</dbReference>
<proteinExistence type="predicted"/>
<feature type="coiled-coil region" evidence="1">
    <location>
        <begin position="408"/>
        <end position="442"/>
    </location>
</feature>
<feature type="compositionally biased region" description="Polar residues" evidence="2">
    <location>
        <begin position="532"/>
        <end position="545"/>
    </location>
</feature>
<gene>
    <name evidence="5" type="primary">CUNH10orf67</name>
</gene>
<feature type="compositionally biased region" description="Acidic residues" evidence="2">
    <location>
        <begin position="520"/>
        <end position="531"/>
    </location>
</feature>
<dbReference type="KEGG" id="pgut:117655113"/>
<evidence type="ECO:0000259" key="3">
    <source>
        <dbReference type="Pfam" id="PF15821"/>
    </source>
</evidence>
<dbReference type="GeneID" id="117655113"/>
<dbReference type="AlphaFoldDB" id="A0A6P9AQV7"/>
<feature type="domain" description="DUF4709" evidence="3">
    <location>
        <begin position="59"/>
        <end position="168"/>
    </location>
</feature>
<evidence type="ECO:0000313" key="5">
    <source>
        <dbReference type="RefSeq" id="XP_034258101.1"/>
    </source>
</evidence>
<feature type="region of interest" description="Disordered" evidence="2">
    <location>
        <begin position="520"/>
        <end position="566"/>
    </location>
</feature>
<protein>
    <submittedName>
        <fullName evidence="5">Uncharacterized protein C10orf67 homolog, mitochondrial</fullName>
    </submittedName>
</protein>
<dbReference type="Proteomes" id="UP001652622">
    <property type="component" value="Unplaced"/>
</dbReference>
<dbReference type="InterPro" id="IPR031651">
    <property type="entry name" value="DUF4709"/>
</dbReference>
<keyword evidence="4" id="KW-1185">Reference proteome</keyword>
<dbReference type="RefSeq" id="XP_034258101.1">
    <property type="nucleotide sequence ID" value="XM_034402210.2"/>
</dbReference>
<evidence type="ECO:0000313" key="4">
    <source>
        <dbReference type="Proteomes" id="UP001652622"/>
    </source>
</evidence>
<evidence type="ECO:0000256" key="2">
    <source>
        <dbReference type="SAM" id="MobiDB-lite"/>
    </source>
</evidence>
<dbReference type="InterPro" id="IPR040119">
    <property type="entry name" value="C10orf67-like"/>
</dbReference>
<dbReference type="Pfam" id="PF15821">
    <property type="entry name" value="DUF4709"/>
    <property type="match status" value="1"/>
</dbReference>
<dbReference type="OMA" id="HINKNWE"/>
<dbReference type="InParanoid" id="A0A6P9AQV7"/>
<sequence>MAKAHTLPISAYHSKEFKDLNTIEQTSTLFSTQKLTISPNILELLTLPCGIDELEHDYRPCISEDLKIGFVISDHATQTEISEVGDLKQSTAMTRILLEFTYSLCDDFAMYKNILKMQYEEKIQEYSSKLWLEISDRLEDIEKLYKQKEIKTRYSYQQQLSDALAILKMNYSKYAQVDEQCRVDLQAAKIDKLRRIIDEQADKIEYLTALLEEEKDMRDEKLQREGYVDVEWHRQQMRELREQIISLTEKNTQLQETVKLGVKEQTNLENEIKLLQNKMEKDMKTMEKLINAHDLLKAELDREKEKMQGKAQEIKEAQDVHPKLKETGAQPLAKKVSDLDGAVKKGRKKSLKGKTVKETASKEAVLKVVTTKDTTTKEAGAKEATAKEAATKGDGTGEISDEVTAADRKALYNEIKRLKKAEEQARLQVQRLQKELSELNQSWELKFDILRRSLHAIKNEMYLRQSLQQSVKFRRPLLSERKALPIHIQNRVQNPPHKRRWISSTLYMQYSPLPEITAEIDVESGDEEQNDDNSPVTTEVPNTLTQDEEGVEQSKLLPSPLVSTEH</sequence>
<keyword evidence="1" id="KW-0175">Coiled coil</keyword>
<organism evidence="4 5">
    <name type="scientific">Pantherophis guttatus</name>
    <name type="common">Corn snake</name>
    <name type="synonym">Elaphe guttata</name>
    <dbReference type="NCBI Taxonomy" id="94885"/>
    <lineage>
        <taxon>Eukaryota</taxon>
        <taxon>Metazoa</taxon>
        <taxon>Chordata</taxon>
        <taxon>Craniata</taxon>
        <taxon>Vertebrata</taxon>
        <taxon>Euteleostomi</taxon>
        <taxon>Lepidosauria</taxon>
        <taxon>Squamata</taxon>
        <taxon>Bifurcata</taxon>
        <taxon>Unidentata</taxon>
        <taxon>Episquamata</taxon>
        <taxon>Toxicofera</taxon>
        <taxon>Serpentes</taxon>
        <taxon>Colubroidea</taxon>
        <taxon>Colubridae</taxon>
        <taxon>Colubrinae</taxon>
        <taxon>Pantherophis</taxon>
    </lineage>
</organism>
<dbReference type="PANTHER" id="PTHR22382">
    <property type="entry name" value="RIKEN CDNA 4921504E06 GENE"/>
    <property type="match status" value="1"/>
</dbReference>
<feature type="region of interest" description="Disordered" evidence="2">
    <location>
        <begin position="375"/>
        <end position="395"/>
    </location>
</feature>
<feature type="compositionally biased region" description="Basic and acidic residues" evidence="2">
    <location>
        <begin position="375"/>
        <end position="391"/>
    </location>
</feature>
<reference evidence="5" key="1">
    <citation type="submission" date="2025-08" db="UniProtKB">
        <authorList>
            <consortium name="RefSeq"/>
        </authorList>
    </citation>
    <scope>IDENTIFICATION</scope>
    <source>
        <tissue evidence="5">Blood</tissue>
    </source>
</reference>
<name>A0A6P9AQV7_PANGU</name>
<feature type="coiled-coil region" evidence="1">
    <location>
        <begin position="230"/>
        <end position="320"/>
    </location>
</feature>
<accession>A0A6P9AQV7</accession>
<dbReference type="CTD" id="103176282"/>
<evidence type="ECO:0000256" key="1">
    <source>
        <dbReference type="SAM" id="Coils"/>
    </source>
</evidence>